<dbReference type="PANTHER" id="PTHR43877:SF2">
    <property type="entry name" value="AMINOALKYLPHOSPHONATE N-ACETYLTRANSFERASE-RELATED"/>
    <property type="match status" value="1"/>
</dbReference>
<dbReference type="Gene3D" id="3.40.630.30">
    <property type="match status" value="1"/>
</dbReference>
<dbReference type="OrthoDB" id="7585366at2"/>
<dbReference type="InterPro" id="IPR000182">
    <property type="entry name" value="GNAT_dom"/>
</dbReference>
<dbReference type="Pfam" id="PF00583">
    <property type="entry name" value="Acetyltransf_1"/>
    <property type="match status" value="1"/>
</dbReference>
<dbReference type="InterPro" id="IPR016181">
    <property type="entry name" value="Acyl_CoA_acyltransferase"/>
</dbReference>
<dbReference type="SUPFAM" id="SSF55729">
    <property type="entry name" value="Acyl-CoA N-acyltransferases (Nat)"/>
    <property type="match status" value="1"/>
</dbReference>
<dbReference type="EMBL" id="LT670844">
    <property type="protein sequence ID" value="SHL53743.1"/>
    <property type="molecule type" value="Genomic_DNA"/>
</dbReference>
<dbReference type="PANTHER" id="PTHR43877">
    <property type="entry name" value="AMINOALKYLPHOSPHONATE N-ACETYLTRANSFERASE-RELATED-RELATED"/>
    <property type="match status" value="1"/>
</dbReference>
<dbReference type="PROSITE" id="PS51186">
    <property type="entry name" value="GNAT"/>
    <property type="match status" value="1"/>
</dbReference>
<keyword evidence="1 4" id="KW-0808">Transferase</keyword>
<organism evidence="4 5">
    <name type="scientific">Bradyrhizobium lablabi</name>
    <dbReference type="NCBI Taxonomy" id="722472"/>
    <lineage>
        <taxon>Bacteria</taxon>
        <taxon>Pseudomonadati</taxon>
        <taxon>Pseudomonadota</taxon>
        <taxon>Alphaproteobacteria</taxon>
        <taxon>Hyphomicrobiales</taxon>
        <taxon>Nitrobacteraceae</taxon>
        <taxon>Bradyrhizobium</taxon>
    </lineage>
</organism>
<dbReference type="RefSeq" id="WP_079543365.1">
    <property type="nucleotide sequence ID" value="NZ_LT670844.1"/>
</dbReference>
<dbReference type="Proteomes" id="UP000189935">
    <property type="component" value="Chromosome I"/>
</dbReference>
<dbReference type="GO" id="GO:0016747">
    <property type="term" value="F:acyltransferase activity, transferring groups other than amino-acyl groups"/>
    <property type="evidence" value="ECO:0007669"/>
    <property type="project" value="InterPro"/>
</dbReference>
<evidence type="ECO:0000256" key="1">
    <source>
        <dbReference type="ARBA" id="ARBA00022679"/>
    </source>
</evidence>
<proteinExistence type="predicted"/>
<evidence type="ECO:0000259" key="3">
    <source>
        <dbReference type="PROSITE" id="PS51186"/>
    </source>
</evidence>
<reference evidence="4 5" key="1">
    <citation type="submission" date="2016-11" db="EMBL/GenBank/DDBJ databases">
        <authorList>
            <person name="Jaros S."/>
            <person name="Januszkiewicz K."/>
            <person name="Wedrychowicz H."/>
        </authorList>
    </citation>
    <scope>NUCLEOTIDE SEQUENCE [LARGE SCALE GENOMIC DNA]</scope>
    <source>
        <strain evidence="4 5">GAS499</strain>
    </source>
</reference>
<name>A0A1M7BFN1_9BRAD</name>
<evidence type="ECO:0000256" key="2">
    <source>
        <dbReference type="ARBA" id="ARBA00023315"/>
    </source>
</evidence>
<accession>A0A1M7BFN1</accession>
<evidence type="ECO:0000313" key="4">
    <source>
        <dbReference type="EMBL" id="SHL53743.1"/>
    </source>
</evidence>
<feature type="domain" description="N-acetyltransferase" evidence="3">
    <location>
        <begin position="95"/>
        <end position="252"/>
    </location>
</feature>
<dbReference type="CDD" id="cd04301">
    <property type="entry name" value="NAT_SF"/>
    <property type="match status" value="1"/>
</dbReference>
<sequence>MRVEKDQWLSDVLEMASWKVLDVEAGTSPADIRAVLLDRAGGDAAFFSAKIRTRDVDAVKNATRAGFLLVDTNVTLDWCGVADGASGNNGIDSDTTIEAAGPADAAAVERLAGQCFAFSRFHLDSAIGLARANEVKRQWARNACRGRASVVYVARKKNDVTGFLAVLEGGSDGHKDAIIDLVGVAKGHQGQGAGRALSWTFVDQWRDRADRLRVGTQISNIPAMRLYEKIGFRITETSYVLHAHVKNGAFAV</sequence>
<keyword evidence="2" id="KW-0012">Acyltransferase</keyword>
<dbReference type="AlphaFoldDB" id="A0A1M7BFN1"/>
<evidence type="ECO:0000313" key="5">
    <source>
        <dbReference type="Proteomes" id="UP000189935"/>
    </source>
</evidence>
<protein>
    <submittedName>
        <fullName evidence="4">Acetyltransferase (GNAT) family protein</fullName>
    </submittedName>
</protein>
<dbReference type="InterPro" id="IPR050832">
    <property type="entry name" value="Bact_Acetyltransf"/>
</dbReference>
<gene>
    <name evidence="4" type="ORF">SAMN05444159_6138</name>
</gene>